<feature type="compositionally biased region" description="Polar residues" evidence="1">
    <location>
        <begin position="324"/>
        <end position="342"/>
    </location>
</feature>
<dbReference type="OMA" id="CETTEMK"/>
<name>A0A200Q9A5_MACCD</name>
<evidence type="ECO:0000313" key="3">
    <source>
        <dbReference type="Proteomes" id="UP000195402"/>
    </source>
</evidence>
<feature type="region of interest" description="Disordered" evidence="1">
    <location>
        <begin position="240"/>
        <end position="357"/>
    </location>
</feature>
<evidence type="ECO:0000256" key="1">
    <source>
        <dbReference type="SAM" id="MobiDB-lite"/>
    </source>
</evidence>
<gene>
    <name evidence="2" type="ORF">BVC80_1117g31</name>
</gene>
<feature type="compositionally biased region" description="Basic and acidic residues" evidence="1">
    <location>
        <begin position="191"/>
        <end position="221"/>
    </location>
</feature>
<feature type="compositionally biased region" description="Acidic residues" evidence="1">
    <location>
        <begin position="297"/>
        <end position="307"/>
    </location>
</feature>
<proteinExistence type="predicted"/>
<evidence type="ECO:0000313" key="2">
    <source>
        <dbReference type="EMBL" id="OVA07035.1"/>
    </source>
</evidence>
<feature type="compositionally biased region" description="Polar residues" evidence="1">
    <location>
        <begin position="60"/>
        <end position="90"/>
    </location>
</feature>
<dbReference type="Proteomes" id="UP000195402">
    <property type="component" value="Unassembled WGS sequence"/>
</dbReference>
<comment type="caution">
    <text evidence="2">The sequence shown here is derived from an EMBL/GenBank/DDBJ whole genome shotgun (WGS) entry which is preliminary data.</text>
</comment>
<feature type="compositionally biased region" description="Polar residues" evidence="1">
    <location>
        <begin position="279"/>
        <end position="288"/>
    </location>
</feature>
<feature type="region of interest" description="Disordered" evidence="1">
    <location>
        <begin position="1"/>
        <end position="226"/>
    </location>
</feature>
<feature type="compositionally biased region" description="Basic and acidic residues" evidence="1">
    <location>
        <begin position="141"/>
        <end position="164"/>
    </location>
</feature>
<dbReference type="AlphaFoldDB" id="A0A200Q9A5"/>
<keyword evidence="3" id="KW-1185">Reference proteome</keyword>
<dbReference type="STRING" id="56857.A0A200Q9A5"/>
<accession>A0A200Q9A5</accession>
<organism evidence="2 3">
    <name type="scientific">Macleaya cordata</name>
    <name type="common">Five-seeded plume-poppy</name>
    <name type="synonym">Bocconia cordata</name>
    <dbReference type="NCBI Taxonomy" id="56857"/>
    <lineage>
        <taxon>Eukaryota</taxon>
        <taxon>Viridiplantae</taxon>
        <taxon>Streptophyta</taxon>
        <taxon>Embryophyta</taxon>
        <taxon>Tracheophyta</taxon>
        <taxon>Spermatophyta</taxon>
        <taxon>Magnoliopsida</taxon>
        <taxon>Ranunculales</taxon>
        <taxon>Papaveraceae</taxon>
        <taxon>Papaveroideae</taxon>
        <taxon>Macleaya</taxon>
    </lineage>
</organism>
<protein>
    <submittedName>
        <fullName evidence="2">Uncharacterized protein</fullName>
    </submittedName>
</protein>
<dbReference type="InParanoid" id="A0A200Q9A5"/>
<reference evidence="2 3" key="1">
    <citation type="journal article" date="2017" name="Mol. Plant">
        <title>The Genome of Medicinal Plant Macleaya cordata Provides New Insights into Benzylisoquinoline Alkaloids Metabolism.</title>
        <authorList>
            <person name="Liu X."/>
            <person name="Liu Y."/>
            <person name="Huang P."/>
            <person name="Ma Y."/>
            <person name="Qing Z."/>
            <person name="Tang Q."/>
            <person name="Cao H."/>
            <person name="Cheng P."/>
            <person name="Zheng Y."/>
            <person name="Yuan Z."/>
            <person name="Zhou Y."/>
            <person name="Liu J."/>
            <person name="Tang Z."/>
            <person name="Zhuo Y."/>
            <person name="Zhang Y."/>
            <person name="Yu L."/>
            <person name="Huang J."/>
            <person name="Yang P."/>
            <person name="Peng Q."/>
            <person name="Zhang J."/>
            <person name="Jiang W."/>
            <person name="Zhang Z."/>
            <person name="Lin K."/>
            <person name="Ro D.K."/>
            <person name="Chen X."/>
            <person name="Xiong X."/>
            <person name="Shang Y."/>
            <person name="Huang S."/>
            <person name="Zeng J."/>
        </authorList>
    </citation>
    <scope>NUCLEOTIDE SEQUENCE [LARGE SCALE GENOMIC DNA]</scope>
    <source>
        <strain evidence="3">cv. BLH2017</strain>
        <tissue evidence="2">Root</tissue>
    </source>
</reference>
<sequence>MLELYEQNRLPPSQSEVDGSAEAGVHRSMAEAPNANEESVPANGCASGEAASVKPGAAMPSSTRSMSEQSYADNQSGSQRSTQNQSNDNGSMEMRTPKSDHEVDGETKDHQHSEQEPLPCKRENVGETLNGPRLGLDQLVEEDHERNSGRQETMEAGEGEKDGAAYKSGTTGPGGRNLDYREGPVSQSPHDAIKKIDRDKVKAALEKRRKSRGDVARKMELMDEDDLIERELEDGIELAAEDAKIKRERRQSWTNLSNRQELKNQESGRENEDTKDGNHSTPKGQSSLGPEAKNVEEGEASLFDDGDQGFPSPKSSSLKRKTVSPDNQHSEGNQRSNYSSGYHHNRPDSMEDGNMIGRLGYVERDHKRQIQESQV</sequence>
<dbReference type="OrthoDB" id="1684184at2759"/>
<feature type="compositionally biased region" description="Basic and acidic residues" evidence="1">
    <location>
        <begin position="260"/>
        <end position="278"/>
    </location>
</feature>
<feature type="compositionally biased region" description="Basic and acidic residues" evidence="1">
    <location>
        <begin position="95"/>
        <end position="125"/>
    </location>
</feature>
<dbReference type="EMBL" id="MVGT01002651">
    <property type="protein sequence ID" value="OVA07035.1"/>
    <property type="molecule type" value="Genomic_DNA"/>
</dbReference>